<dbReference type="PANTHER" id="PTHR18964:SF149">
    <property type="entry name" value="BIFUNCTIONAL UDP-N-ACETYLGLUCOSAMINE 2-EPIMERASE_N-ACETYLMANNOSAMINE KINASE"/>
    <property type="match status" value="1"/>
</dbReference>
<dbReference type="InterPro" id="IPR049874">
    <property type="entry name" value="ROK_cs"/>
</dbReference>
<dbReference type="GO" id="GO:0000166">
    <property type="term" value="F:nucleotide binding"/>
    <property type="evidence" value="ECO:0007669"/>
    <property type="project" value="InterPro"/>
</dbReference>
<dbReference type="InterPro" id="IPR000600">
    <property type="entry name" value="ROK"/>
</dbReference>
<dbReference type="EMBL" id="UINC01022758">
    <property type="protein sequence ID" value="SVA93039.1"/>
    <property type="molecule type" value="Genomic_DNA"/>
</dbReference>
<dbReference type="SUPFAM" id="SSF47794">
    <property type="entry name" value="Rad51 N-terminal domain-like"/>
    <property type="match status" value="1"/>
</dbReference>
<accession>A0A381ZV55</accession>
<evidence type="ECO:0000313" key="1">
    <source>
        <dbReference type="EMBL" id="SVA93039.1"/>
    </source>
</evidence>
<dbReference type="SUPFAM" id="SSF53067">
    <property type="entry name" value="Actin-like ATPase domain"/>
    <property type="match status" value="1"/>
</dbReference>
<evidence type="ECO:0008006" key="2">
    <source>
        <dbReference type="Google" id="ProtNLM"/>
    </source>
</evidence>
<dbReference type="Pfam" id="PF00480">
    <property type="entry name" value="ROK"/>
    <property type="match status" value="1"/>
</dbReference>
<organism evidence="1">
    <name type="scientific">marine metagenome</name>
    <dbReference type="NCBI Taxonomy" id="408172"/>
    <lineage>
        <taxon>unclassified sequences</taxon>
        <taxon>metagenomes</taxon>
        <taxon>ecological metagenomes</taxon>
    </lineage>
</organism>
<reference evidence="1" key="1">
    <citation type="submission" date="2018-05" db="EMBL/GenBank/DDBJ databases">
        <authorList>
            <person name="Lanie J.A."/>
            <person name="Ng W.-L."/>
            <person name="Kazmierczak K.M."/>
            <person name="Andrzejewski T.M."/>
            <person name="Davidsen T.M."/>
            <person name="Wayne K.J."/>
            <person name="Tettelin H."/>
            <person name="Glass J.I."/>
            <person name="Rusch D."/>
            <person name="Podicherti R."/>
            <person name="Tsui H.-C.T."/>
            <person name="Winkler M.E."/>
        </authorList>
    </citation>
    <scope>NUCLEOTIDE SEQUENCE</scope>
</reference>
<dbReference type="PANTHER" id="PTHR18964">
    <property type="entry name" value="ROK (REPRESSOR, ORF, KINASE) FAMILY"/>
    <property type="match status" value="1"/>
</dbReference>
<protein>
    <recommendedName>
        <fullName evidence="2">ROK family protein</fullName>
    </recommendedName>
</protein>
<dbReference type="InterPro" id="IPR043129">
    <property type="entry name" value="ATPase_NBD"/>
</dbReference>
<gene>
    <name evidence="1" type="ORF">METZ01_LOCUS145893</name>
</gene>
<dbReference type="PROSITE" id="PS01125">
    <property type="entry name" value="ROK"/>
    <property type="match status" value="1"/>
</dbReference>
<sequence length="331" mass="34710">MKDLTAIKGVGEFFAKKLSQAGYQSITNVTDVHAKRLQADTGIPLPIAARIIKEAQSLIAETDSEKYVVGVDMGGTKILAATIAEDGTIVSRAKTATKAHKDPTKVIDRIADCINTAIEQAGLKKSSIQAVGIGAPGPLDPQDGVIIFAPNLNWYNVPLKKELENRLDIPTFLDNDVNVGTVGEFTHGAGQGVNSLVGIFVGTGIGGGIILNGELFHGTNKTAGEIGHIIVKAGGPKCNCGNSGCLEAMSSRIAITKRIRRAILKRGKKSHILELNNGNLDSIRSGTLAKAVAAGDKVTIKVMRRTAKYLGIGVASVVNFLNPEMIILGGG</sequence>
<dbReference type="Gene3D" id="3.30.420.40">
    <property type="match status" value="2"/>
</dbReference>
<dbReference type="AlphaFoldDB" id="A0A381ZV55"/>
<dbReference type="Pfam" id="PF14520">
    <property type="entry name" value="HHH_5"/>
    <property type="match status" value="1"/>
</dbReference>
<feature type="non-terminal residue" evidence="1">
    <location>
        <position position="331"/>
    </location>
</feature>
<name>A0A381ZV55_9ZZZZ</name>
<dbReference type="Gene3D" id="1.10.150.20">
    <property type="entry name" value="5' to 3' exonuclease, C-terminal subdomain"/>
    <property type="match status" value="1"/>
</dbReference>
<proteinExistence type="predicted"/>
<dbReference type="InterPro" id="IPR010995">
    <property type="entry name" value="DNA_repair_Rad51/TF_NusA_a-hlx"/>
</dbReference>